<organism evidence="2 3">
    <name type="scientific">Sneathiella litorea</name>
    <dbReference type="NCBI Taxonomy" id="2606216"/>
    <lineage>
        <taxon>Bacteria</taxon>
        <taxon>Pseudomonadati</taxon>
        <taxon>Pseudomonadota</taxon>
        <taxon>Alphaproteobacteria</taxon>
        <taxon>Sneathiellales</taxon>
        <taxon>Sneathiellaceae</taxon>
        <taxon>Sneathiella</taxon>
    </lineage>
</organism>
<keyword evidence="3" id="KW-1185">Reference proteome</keyword>
<keyword evidence="2" id="KW-0378">Hydrolase</keyword>
<dbReference type="GO" id="GO:0016787">
    <property type="term" value="F:hydrolase activity"/>
    <property type="evidence" value="ECO:0007669"/>
    <property type="project" value="UniProtKB-KW"/>
</dbReference>
<dbReference type="InterPro" id="IPR008136">
    <property type="entry name" value="CinA_C"/>
</dbReference>
<name>A0A6L8WAP6_9PROT</name>
<dbReference type="SUPFAM" id="SSF142433">
    <property type="entry name" value="CinA-like"/>
    <property type="match status" value="1"/>
</dbReference>
<dbReference type="AlphaFoldDB" id="A0A6L8WAP6"/>
<evidence type="ECO:0000259" key="1">
    <source>
        <dbReference type="Pfam" id="PF02464"/>
    </source>
</evidence>
<dbReference type="Pfam" id="PF02464">
    <property type="entry name" value="CinA"/>
    <property type="match status" value="1"/>
</dbReference>
<dbReference type="Proteomes" id="UP000476030">
    <property type="component" value="Unassembled WGS sequence"/>
</dbReference>
<reference evidence="2 3" key="1">
    <citation type="submission" date="2019-12" db="EMBL/GenBank/DDBJ databases">
        <title>Snethiella sp. nov. sp. isolated from sea sand.</title>
        <authorList>
            <person name="Kim J."/>
            <person name="Jeong S.E."/>
            <person name="Jung H.S."/>
            <person name="Jeon C.O."/>
        </authorList>
    </citation>
    <scope>NUCLEOTIDE SEQUENCE [LARGE SCALE GENOMIC DNA]</scope>
    <source>
        <strain evidence="2 3">DP05</strain>
    </source>
</reference>
<proteinExistence type="predicted"/>
<evidence type="ECO:0000313" key="2">
    <source>
        <dbReference type="EMBL" id="MZR31520.1"/>
    </source>
</evidence>
<comment type="caution">
    <text evidence="2">The sequence shown here is derived from an EMBL/GenBank/DDBJ whole genome shotgun (WGS) entry which is preliminary data.</text>
</comment>
<feature type="domain" description="CinA C-terminal" evidence="1">
    <location>
        <begin position="7"/>
        <end position="160"/>
    </location>
</feature>
<evidence type="ECO:0000313" key="3">
    <source>
        <dbReference type="Proteomes" id="UP000476030"/>
    </source>
</evidence>
<protein>
    <submittedName>
        <fullName evidence="2">Nicotinamide-nucleotide amidohydrolase family protein</fullName>
    </submittedName>
</protein>
<dbReference type="EMBL" id="WTUW01000002">
    <property type="protein sequence ID" value="MZR31520.1"/>
    <property type="molecule type" value="Genomic_DNA"/>
</dbReference>
<sequence length="166" mass="16651">MFSEKHKTLAAKALDGAVAKGVRITTVETVTSGLVAACITSVSGASKTFERGFILYHDSAKATGLGVDEQIPAKFGAVSAEVTKALAEGGLANSGAGICVSVTGYAGPGGGNAKDPVGTCYIAVAKEGGETKVIRSQFSGDRNDVRLSAVADALDLLGQSLADVSD</sequence>
<dbReference type="Gene3D" id="3.90.950.20">
    <property type="entry name" value="CinA-like"/>
    <property type="match status" value="1"/>
</dbReference>
<dbReference type="RefSeq" id="WP_161316020.1">
    <property type="nucleotide sequence ID" value="NZ_WTUW01000002.1"/>
</dbReference>
<accession>A0A6L8WAP6</accession>
<gene>
    <name evidence="2" type="ORF">GQE98_12840</name>
</gene>
<dbReference type="InterPro" id="IPR036653">
    <property type="entry name" value="CinA-like_C"/>
</dbReference>
<dbReference type="NCBIfam" id="TIGR00199">
    <property type="entry name" value="PncC_domain"/>
    <property type="match status" value="1"/>
</dbReference>